<feature type="region of interest" description="Disordered" evidence="1">
    <location>
        <begin position="226"/>
        <end position="275"/>
    </location>
</feature>
<feature type="compositionally biased region" description="Low complexity" evidence="1">
    <location>
        <begin position="232"/>
        <end position="245"/>
    </location>
</feature>
<evidence type="ECO:0000256" key="1">
    <source>
        <dbReference type="SAM" id="MobiDB-lite"/>
    </source>
</evidence>
<gene>
    <name evidence="2" type="ORF">B0J12DRAFT_728484</name>
</gene>
<evidence type="ECO:0000313" key="2">
    <source>
        <dbReference type="EMBL" id="KAH7050238.1"/>
    </source>
</evidence>
<protein>
    <submittedName>
        <fullName evidence="2">Uncharacterized protein</fullName>
    </submittedName>
</protein>
<sequence length="386" mass="41951">MEAAEPDAGPDWLRPFFSGFNRGLPAVQSMAGDVLPQRNCMVQRKLLELPMGCAWTGTDITMSGLGQFESKFLRLCAETNLVMCMIYGRLTQLAVHATGSSLPFREEPSLSWSITSCLFLLVPSSFQQSPAPPSLTDAKTALLTDSLRLQSWMAILTSLFSKCLNHHAARNVDSTCLPELPFKEDVSLPLGAGNSKAESAEREKLLSQPVSGTAVMAPLNPSSFATYHSLHSQPTAPTSTSTQSTNCKFPHEKPRPTIHEPGSAPAPPGKPVTRDNTISLNRAELSISERVSRKKNPRSSEVGKNEGIITRLRTSLKQFEQPLARRSTLTNVKGLEPVPRARALEANHPANEKEAGVLLLRLAKCTRVPGIRLTTSGTDNDMGDVE</sequence>
<keyword evidence="3" id="KW-1185">Reference proteome</keyword>
<reference evidence="2 3" key="1">
    <citation type="journal article" date="2021" name="Nat. Commun.">
        <title>Genetic determinants of endophytism in the Arabidopsis root mycobiome.</title>
        <authorList>
            <person name="Mesny F."/>
            <person name="Miyauchi S."/>
            <person name="Thiergart T."/>
            <person name="Pickel B."/>
            <person name="Atanasova L."/>
            <person name="Karlsson M."/>
            <person name="Huettel B."/>
            <person name="Barry K.W."/>
            <person name="Haridas S."/>
            <person name="Chen C."/>
            <person name="Bauer D."/>
            <person name="Andreopoulos W."/>
            <person name="Pangilinan J."/>
            <person name="LaButti K."/>
            <person name="Riley R."/>
            <person name="Lipzen A."/>
            <person name="Clum A."/>
            <person name="Drula E."/>
            <person name="Henrissat B."/>
            <person name="Kohler A."/>
            <person name="Grigoriev I.V."/>
            <person name="Martin F.M."/>
            <person name="Hacquard S."/>
        </authorList>
    </citation>
    <scope>NUCLEOTIDE SEQUENCE [LARGE SCALE GENOMIC DNA]</scope>
    <source>
        <strain evidence="2 3">MPI-SDFR-AT-0080</strain>
    </source>
</reference>
<organism evidence="2 3">
    <name type="scientific">Macrophomina phaseolina</name>
    <dbReference type="NCBI Taxonomy" id="35725"/>
    <lineage>
        <taxon>Eukaryota</taxon>
        <taxon>Fungi</taxon>
        <taxon>Dikarya</taxon>
        <taxon>Ascomycota</taxon>
        <taxon>Pezizomycotina</taxon>
        <taxon>Dothideomycetes</taxon>
        <taxon>Dothideomycetes incertae sedis</taxon>
        <taxon>Botryosphaeriales</taxon>
        <taxon>Botryosphaeriaceae</taxon>
        <taxon>Macrophomina</taxon>
    </lineage>
</organism>
<dbReference type="EMBL" id="JAGTJR010000013">
    <property type="protein sequence ID" value="KAH7050238.1"/>
    <property type="molecule type" value="Genomic_DNA"/>
</dbReference>
<feature type="compositionally biased region" description="Basic and acidic residues" evidence="1">
    <location>
        <begin position="249"/>
        <end position="258"/>
    </location>
</feature>
<name>A0ABQ8GB97_9PEZI</name>
<accession>A0ABQ8GB97</accession>
<proteinExistence type="predicted"/>
<evidence type="ECO:0000313" key="3">
    <source>
        <dbReference type="Proteomes" id="UP000774617"/>
    </source>
</evidence>
<comment type="caution">
    <text evidence="2">The sequence shown here is derived from an EMBL/GenBank/DDBJ whole genome shotgun (WGS) entry which is preliminary data.</text>
</comment>
<dbReference type="Proteomes" id="UP000774617">
    <property type="component" value="Unassembled WGS sequence"/>
</dbReference>